<dbReference type="EMBL" id="PNHQ01000001">
    <property type="protein sequence ID" value="PMC80696.1"/>
    <property type="molecule type" value="Genomic_DNA"/>
</dbReference>
<keyword evidence="5 6" id="KW-0472">Membrane</keyword>
<feature type="transmembrane region" description="Helical" evidence="6">
    <location>
        <begin position="256"/>
        <end position="276"/>
    </location>
</feature>
<dbReference type="OrthoDB" id="9775950at2"/>
<sequence>MQALGPTTGQHAMQGAAVLTVAALIAKVLSAIYRVPLQNLVGNEGFYVYQQIYPIYGIGMTFALNGLPSFIGKQVALVQSDQKQTKTLLKGYALIISIFALICFALVYFGATQIAWMMGDNLLTPVIQSVSFMFLFMPGLLLTRGFMQGRNEMTPTAISQVVEQFVRVAFILTVAFLFARMQANGQNPDVYQMGFWTMQSAWIAAGAASLVMGYYVLNYREKAMYQDFLGGHYGLNQDVSTHNTTKLTLGKLTKDFVTEGFVICFFSALLIFYQLIDAFTVYDQLVDNGIAIALAKDMKGIYDRGQPIVQLGMVVATSLATSFLPTLALVKKGEHKQASEFELVSRQYLRVTLFFAILITGGLISIMPQLNHFLFASTDGSTVLMVYVLMIIFASLVLGQNNILQAQGQWAKSGIAFVMSMLVKGIATPILVDWSKTTGAAWATNLALVVMVILLDKMLPKTLRLTSWGRVGIKTGLLAVLMVVMNFTLAHLYQQVLYIPVTRHLDAVLMVGQIILGLLIVWLYLRKDPILTKSEWQTLPKGDLIWHLLKSN</sequence>
<feature type="transmembrane region" description="Helical" evidence="6">
    <location>
        <begin position="440"/>
        <end position="459"/>
    </location>
</feature>
<keyword evidence="2" id="KW-1003">Cell membrane</keyword>
<dbReference type="InterPro" id="IPR002797">
    <property type="entry name" value="Polysacc_synth"/>
</dbReference>
<name>A0A2N6UGQ7_9LACT</name>
<proteinExistence type="predicted"/>
<evidence type="ECO:0000256" key="2">
    <source>
        <dbReference type="ARBA" id="ARBA00022475"/>
    </source>
</evidence>
<dbReference type="PANTHER" id="PTHR30250:SF29">
    <property type="entry name" value="POLYSACCHARIDE BIOSYNTHESIS PROTEIN C-TERMINAL DOMAIN-CONTAINING PROTEIN"/>
    <property type="match status" value="1"/>
</dbReference>
<dbReference type="GO" id="GO:0005886">
    <property type="term" value="C:plasma membrane"/>
    <property type="evidence" value="ECO:0007669"/>
    <property type="project" value="UniProtKB-SubCell"/>
</dbReference>
<evidence type="ECO:0000256" key="1">
    <source>
        <dbReference type="ARBA" id="ARBA00004651"/>
    </source>
</evidence>
<feature type="transmembrane region" description="Helical" evidence="6">
    <location>
        <begin position="505"/>
        <end position="525"/>
    </location>
</feature>
<keyword evidence="8" id="KW-1185">Reference proteome</keyword>
<dbReference type="CDD" id="cd13124">
    <property type="entry name" value="MATE_SpoVB_like"/>
    <property type="match status" value="1"/>
</dbReference>
<feature type="transmembrane region" description="Helical" evidence="6">
    <location>
        <begin position="92"/>
        <end position="116"/>
    </location>
</feature>
<organism evidence="7 8">
    <name type="scientific">Aerococcus viridans</name>
    <dbReference type="NCBI Taxonomy" id="1377"/>
    <lineage>
        <taxon>Bacteria</taxon>
        <taxon>Bacillati</taxon>
        <taxon>Bacillota</taxon>
        <taxon>Bacilli</taxon>
        <taxon>Lactobacillales</taxon>
        <taxon>Aerococcaceae</taxon>
        <taxon>Aerococcus</taxon>
    </lineage>
</organism>
<dbReference type="AlphaFoldDB" id="A0A2N6UGQ7"/>
<feature type="transmembrane region" description="Helical" evidence="6">
    <location>
        <begin position="164"/>
        <end position="183"/>
    </location>
</feature>
<dbReference type="InterPro" id="IPR024923">
    <property type="entry name" value="PG_synth_SpoVB"/>
</dbReference>
<dbReference type="PANTHER" id="PTHR30250">
    <property type="entry name" value="PST FAMILY PREDICTED COLANIC ACID TRANSPORTER"/>
    <property type="match status" value="1"/>
</dbReference>
<evidence type="ECO:0000256" key="4">
    <source>
        <dbReference type="ARBA" id="ARBA00022989"/>
    </source>
</evidence>
<keyword evidence="4 6" id="KW-1133">Transmembrane helix</keyword>
<reference evidence="7 8" key="1">
    <citation type="submission" date="2017-09" db="EMBL/GenBank/DDBJ databases">
        <title>Bacterial strain isolated from the female urinary microbiota.</title>
        <authorList>
            <person name="Thomas-White K."/>
            <person name="Kumar N."/>
            <person name="Forster S."/>
            <person name="Putonti C."/>
            <person name="Lawley T."/>
            <person name="Wolfe A.J."/>
        </authorList>
    </citation>
    <scope>NUCLEOTIDE SEQUENCE [LARGE SCALE GENOMIC DNA]</scope>
    <source>
        <strain evidence="7 8">UMB0240</strain>
    </source>
</reference>
<protein>
    <submittedName>
        <fullName evidence="7">Polysaccharide biosynthesis protein</fullName>
    </submittedName>
</protein>
<feature type="transmembrane region" description="Helical" evidence="6">
    <location>
        <begin position="415"/>
        <end position="434"/>
    </location>
</feature>
<feature type="transmembrane region" description="Helical" evidence="6">
    <location>
        <begin position="471"/>
        <end position="493"/>
    </location>
</feature>
<comment type="caution">
    <text evidence="7">The sequence shown here is derived from an EMBL/GenBank/DDBJ whole genome shotgun (WGS) entry which is preliminary data.</text>
</comment>
<feature type="transmembrane region" description="Helical" evidence="6">
    <location>
        <begin position="53"/>
        <end position="71"/>
    </location>
</feature>
<evidence type="ECO:0000256" key="6">
    <source>
        <dbReference type="SAM" id="Phobius"/>
    </source>
</evidence>
<evidence type="ECO:0000256" key="5">
    <source>
        <dbReference type="ARBA" id="ARBA00023136"/>
    </source>
</evidence>
<keyword evidence="3 6" id="KW-0812">Transmembrane</keyword>
<feature type="transmembrane region" description="Helical" evidence="6">
    <location>
        <begin position="12"/>
        <end position="33"/>
    </location>
</feature>
<dbReference type="Proteomes" id="UP000235701">
    <property type="component" value="Unassembled WGS sequence"/>
</dbReference>
<evidence type="ECO:0000313" key="8">
    <source>
        <dbReference type="Proteomes" id="UP000235701"/>
    </source>
</evidence>
<feature type="transmembrane region" description="Helical" evidence="6">
    <location>
        <begin position="195"/>
        <end position="217"/>
    </location>
</feature>
<feature type="transmembrane region" description="Helical" evidence="6">
    <location>
        <begin position="122"/>
        <end position="143"/>
    </location>
</feature>
<feature type="transmembrane region" description="Helical" evidence="6">
    <location>
        <begin position="351"/>
        <end position="370"/>
    </location>
</feature>
<gene>
    <name evidence="7" type="ORF">CJ191_00820</name>
</gene>
<evidence type="ECO:0000256" key="3">
    <source>
        <dbReference type="ARBA" id="ARBA00022692"/>
    </source>
</evidence>
<comment type="subcellular location">
    <subcellularLocation>
        <location evidence="1">Cell membrane</location>
        <topology evidence="1">Multi-pass membrane protein</topology>
    </subcellularLocation>
</comment>
<feature type="transmembrane region" description="Helical" evidence="6">
    <location>
        <begin position="382"/>
        <end position="403"/>
    </location>
</feature>
<dbReference type="Pfam" id="PF01943">
    <property type="entry name" value="Polysacc_synt"/>
    <property type="match status" value="1"/>
</dbReference>
<dbReference type="InterPro" id="IPR050833">
    <property type="entry name" value="Poly_Biosynth_Transport"/>
</dbReference>
<accession>A0A2N6UGQ7</accession>
<feature type="transmembrane region" description="Helical" evidence="6">
    <location>
        <begin position="308"/>
        <end position="330"/>
    </location>
</feature>
<evidence type="ECO:0000313" key="7">
    <source>
        <dbReference type="EMBL" id="PMC80696.1"/>
    </source>
</evidence>